<proteinExistence type="predicted"/>
<protein>
    <recommendedName>
        <fullName evidence="4">OTU domain-containing protein</fullName>
    </recommendedName>
</protein>
<organism evidence="2 3">
    <name type="scientific">Stephania japonica</name>
    <dbReference type="NCBI Taxonomy" id="461633"/>
    <lineage>
        <taxon>Eukaryota</taxon>
        <taxon>Viridiplantae</taxon>
        <taxon>Streptophyta</taxon>
        <taxon>Embryophyta</taxon>
        <taxon>Tracheophyta</taxon>
        <taxon>Spermatophyta</taxon>
        <taxon>Magnoliopsida</taxon>
        <taxon>Ranunculales</taxon>
        <taxon>Menispermaceae</taxon>
        <taxon>Menispermoideae</taxon>
        <taxon>Cissampelideae</taxon>
        <taxon>Stephania</taxon>
    </lineage>
</organism>
<keyword evidence="1" id="KW-0472">Membrane</keyword>
<dbReference type="AlphaFoldDB" id="A0AAP0K563"/>
<keyword evidence="1" id="KW-1133">Transmembrane helix</keyword>
<evidence type="ECO:0000256" key="1">
    <source>
        <dbReference type="SAM" id="Phobius"/>
    </source>
</evidence>
<reference evidence="2 3" key="1">
    <citation type="submission" date="2024-01" db="EMBL/GenBank/DDBJ databases">
        <title>Genome assemblies of Stephania.</title>
        <authorList>
            <person name="Yang L."/>
        </authorList>
    </citation>
    <scope>NUCLEOTIDE SEQUENCE [LARGE SCALE GENOMIC DNA]</scope>
    <source>
        <strain evidence="2">QJT</strain>
        <tissue evidence="2">Leaf</tissue>
    </source>
</reference>
<dbReference type="EMBL" id="JBBNAE010000002">
    <property type="protein sequence ID" value="KAK9145364.1"/>
    <property type="molecule type" value="Genomic_DNA"/>
</dbReference>
<dbReference type="Proteomes" id="UP001417504">
    <property type="component" value="Unassembled WGS sequence"/>
</dbReference>
<keyword evidence="3" id="KW-1185">Reference proteome</keyword>
<accession>A0AAP0K563</accession>
<name>A0AAP0K563_9MAGN</name>
<keyword evidence="1" id="KW-0812">Transmembrane</keyword>
<comment type="caution">
    <text evidence="2">The sequence shown here is derived from an EMBL/GenBank/DDBJ whole genome shotgun (WGS) entry which is preliminary data.</text>
</comment>
<sequence length="230" mass="26728">MAEEHRWKTRYCKESFFLYNINFDDPLISDPRPSVEVRLTKFHRTHGFFKDTSVTTSKSSHYLSIWNTHVDGIFNVDGEGHCGFRVVANSLGLCDMDGWRHVRDWMVEELSTNQIFRKDIYGITDFKKLLAIIQCDKDEATVNNRMTLPDMGLIISISFNVMVVVISKSWSFTFPRLRSKPPSEFSSHTIIGISIADSTHFIEIRRLIVSLVSNRDKYPQELLRSRCVNR</sequence>
<evidence type="ECO:0000313" key="3">
    <source>
        <dbReference type="Proteomes" id="UP001417504"/>
    </source>
</evidence>
<evidence type="ECO:0000313" key="2">
    <source>
        <dbReference type="EMBL" id="KAK9145364.1"/>
    </source>
</evidence>
<feature type="transmembrane region" description="Helical" evidence="1">
    <location>
        <begin position="151"/>
        <end position="170"/>
    </location>
</feature>
<evidence type="ECO:0008006" key="4">
    <source>
        <dbReference type="Google" id="ProtNLM"/>
    </source>
</evidence>
<gene>
    <name evidence="2" type="ORF">Sjap_005267</name>
</gene>